<accession>A0ABV6JRD6</accession>
<evidence type="ECO:0000313" key="2">
    <source>
        <dbReference type="Proteomes" id="UP001589865"/>
    </source>
</evidence>
<proteinExistence type="predicted"/>
<evidence type="ECO:0008006" key="3">
    <source>
        <dbReference type="Google" id="ProtNLM"/>
    </source>
</evidence>
<dbReference type="RefSeq" id="WP_377044056.1">
    <property type="nucleotide sequence ID" value="NZ_JBHLUN010000006.1"/>
</dbReference>
<sequence length="61" mass="6493">MLRIVLRPVAAVALILLAGQLLLTGVVRSPVAGDTLAYGVLFAVEDAALLDQIQRMGPHRE</sequence>
<name>A0ABV6JRD6_9PROT</name>
<dbReference type="Proteomes" id="UP001589865">
    <property type="component" value="Unassembled WGS sequence"/>
</dbReference>
<organism evidence="1 2">
    <name type="scientific">Roseomonas elaeocarpi</name>
    <dbReference type="NCBI Taxonomy" id="907779"/>
    <lineage>
        <taxon>Bacteria</taxon>
        <taxon>Pseudomonadati</taxon>
        <taxon>Pseudomonadota</taxon>
        <taxon>Alphaproteobacteria</taxon>
        <taxon>Acetobacterales</taxon>
        <taxon>Roseomonadaceae</taxon>
        <taxon>Roseomonas</taxon>
    </lineage>
</organism>
<comment type="caution">
    <text evidence="1">The sequence shown here is derived from an EMBL/GenBank/DDBJ whole genome shotgun (WGS) entry which is preliminary data.</text>
</comment>
<evidence type="ECO:0000313" key="1">
    <source>
        <dbReference type="EMBL" id="MFC0408297.1"/>
    </source>
</evidence>
<reference evidence="1 2" key="1">
    <citation type="submission" date="2024-09" db="EMBL/GenBank/DDBJ databases">
        <authorList>
            <person name="Sun Q."/>
            <person name="Mori K."/>
        </authorList>
    </citation>
    <scope>NUCLEOTIDE SEQUENCE [LARGE SCALE GENOMIC DNA]</scope>
    <source>
        <strain evidence="1 2">TBRC 5777</strain>
    </source>
</reference>
<protein>
    <recommendedName>
        <fullName evidence="3">ABC transporter permease</fullName>
    </recommendedName>
</protein>
<dbReference type="EMBL" id="JBHLUN010000006">
    <property type="protein sequence ID" value="MFC0408297.1"/>
    <property type="molecule type" value="Genomic_DNA"/>
</dbReference>
<keyword evidence="2" id="KW-1185">Reference proteome</keyword>
<gene>
    <name evidence="1" type="ORF">ACFFGY_08575</name>
</gene>